<keyword evidence="1" id="KW-0812">Transmembrane</keyword>
<dbReference type="EMBL" id="JAULSR010000010">
    <property type="protein sequence ID" value="KAK0610394.1"/>
    <property type="molecule type" value="Genomic_DNA"/>
</dbReference>
<evidence type="ECO:0000256" key="1">
    <source>
        <dbReference type="SAM" id="Phobius"/>
    </source>
</evidence>
<keyword evidence="1" id="KW-0472">Membrane</keyword>
<feature type="transmembrane region" description="Helical" evidence="1">
    <location>
        <begin position="225"/>
        <end position="254"/>
    </location>
</feature>
<feature type="transmembrane region" description="Helical" evidence="1">
    <location>
        <begin position="23"/>
        <end position="41"/>
    </location>
</feature>
<feature type="transmembrane region" description="Helical" evidence="1">
    <location>
        <begin position="266"/>
        <end position="290"/>
    </location>
</feature>
<dbReference type="AlphaFoldDB" id="A0AA39U3N0"/>
<feature type="transmembrane region" description="Helical" evidence="1">
    <location>
        <begin position="126"/>
        <end position="148"/>
    </location>
</feature>
<organism evidence="2 3">
    <name type="scientific">Bombardia bombarda</name>
    <dbReference type="NCBI Taxonomy" id="252184"/>
    <lineage>
        <taxon>Eukaryota</taxon>
        <taxon>Fungi</taxon>
        <taxon>Dikarya</taxon>
        <taxon>Ascomycota</taxon>
        <taxon>Pezizomycotina</taxon>
        <taxon>Sordariomycetes</taxon>
        <taxon>Sordariomycetidae</taxon>
        <taxon>Sordariales</taxon>
        <taxon>Lasiosphaeriaceae</taxon>
        <taxon>Bombardia</taxon>
    </lineage>
</organism>
<reference evidence="2" key="1">
    <citation type="submission" date="2023-06" db="EMBL/GenBank/DDBJ databases">
        <title>Genome-scale phylogeny and comparative genomics of the fungal order Sordariales.</title>
        <authorList>
            <consortium name="Lawrence Berkeley National Laboratory"/>
            <person name="Hensen N."/>
            <person name="Bonometti L."/>
            <person name="Westerberg I."/>
            <person name="Brannstrom I.O."/>
            <person name="Guillou S."/>
            <person name="Cros-Aarteil S."/>
            <person name="Calhoun S."/>
            <person name="Haridas S."/>
            <person name="Kuo A."/>
            <person name="Mondo S."/>
            <person name="Pangilinan J."/>
            <person name="Riley R."/>
            <person name="LaButti K."/>
            <person name="Andreopoulos B."/>
            <person name="Lipzen A."/>
            <person name="Chen C."/>
            <person name="Yanf M."/>
            <person name="Daum C."/>
            <person name="Ng V."/>
            <person name="Clum A."/>
            <person name="Steindorff A."/>
            <person name="Ohm R."/>
            <person name="Martin F."/>
            <person name="Silar P."/>
            <person name="Natvig D."/>
            <person name="Lalanne C."/>
            <person name="Gautier V."/>
            <person name="Ament-velasquez S.L."/>
            <person name="Kruys A."/>
            <person name="Hutchinson M.I."/>
            <person name="Powell A.J."/>
            <person name="Barry K."/>
            <person name="Miller A.N."/>
            <person name="Grigoriev I.V."/>
            <person name="Debuchy R."/>
            <person name="Gladieux P."/>
            <person name="Thoren M.H."/>
            <person name="Johannesson H."/>
        </authorList>
    </citation>
    <scope>NUCLEOTIDE SEQUENCE</scope>
    <source>
        <strain evidence="2">SMH3391-2</strain>
    </source>
</reference>
<protein>
    <submittedName>
        <fullName evidence="2">Uncharacterized protein</fullName>
    </submittedName>
</protein>
<accession>A0AA39U3N0</accession>
<dbReference type="Proteomes" id="UP001174934">
    <property type="component" value="Unassembled WGS sequence"/>
</dbReference>
<feature type="transmembrane region" description="Helical" evidence="1">
    <location>
        <begin position="53"/>
        <end position="73"/>
    </location>
</feature>
<feature type="transmembrane region" description="Helical" evidence="1">
    <location>
        <begin position="181"/>
        <end position="204"/>
    </location>
</feature>
<keyword evidence="1" id="KW-1133">Transmembrane helix</keyword>
<proteinExistence type="predicted"/>
<comment type="caution">
    <text evidence="2">The sequence shown here is derived from an EMBL/GenBank/DDBJ whole genome shotgun (WGS) entry which is preliminary data.</text>
</comment>
<name>A0AA39U3N0_9PEZI</name>
<evidence type="ECO:0000313" key="2">
    <source>
        <dbReference type="EMBL" id="KAK0610394.1"/>
    </source>
</evidence>
<sequence>MEQPQGNQPGDFSSCGIEGKDDLYGLGIRLGVYLQTLTLIISGLLRQRATPQLLNLGAVYQFALLFGVIYATVRMEDFYAVEAIVMVIFSLTSLGINHSAFLTLAGQSPTEDGEKLSLLQRTFTPLYGLVLRYTVVVAIDAYQVWLWFVGLDRLLHTECTKHSFFFARVDIYGNFRKFAKFYSVFVLVFATVYLLLLIQIAVRWKRRKGALHTEASKPTGDRRRGAVSSVIAGVAPWMVLPGISLILVLMIFAIELTIRWSNIHGVYNLASVGQIIPFIVSAGGLVGTVVQGREEASDSDSEHQV</sequence>
<evidence type="ECO:0000313" key="3">
    <source>
        <dbReference type="Proteomes" id="UP001174934"/>
    </source>
</evidence>
<keyword evidence="3" id="KW-1185">Reference proteome</keyword>
<feature type="transmembrane region" description="Helical" evidence="1">
    <location>
        <begin position="79"/>
        <end position="105"/>
    </location>
</feature>
<gene>
    <name evidence="2" type="ORF">B0T17DRAFT_511903</name>
</gene>